<feature type="domain" description="Multidrug resistance protein MdtA-like barrel-sandwich hybrid" evidence="4">
    <location>
        <begin position="30"/>
        <end position="65"/>
    </location>
</feature>
<dbReference type="Proteomes" id="UP000593802">
    <property type="component" value="Chromosome"/>
</dbReference>
<comment type="subcellular location">
    <subcellularLocation>
        <location evidence="1">Cell envelope</location>
    </subcellularLocation>
</comment>
<evidence type="ECO:0000313" key="5">
    <source>
        <dbReference type="EMBL" id="BCJ87967.1"/>
    </source>
</evidence>
<feature type="coiled-coil region" evidence="3">
    <location>
        <begin position="123"/>
        <end position="181"/>
    </location>
</feature>
<sequence>MWIGGKDAVSLALEQKGSILTAGQVNVSFQQVSGKVADVKVQEEQRVKKGDVLMTLDPTDIDLQIAQLKSNIESTDIKIKQTEDSIRVDQEKIRTHAAQAELNIATAESNESKVLQGPREEDMEKQRLAVEAAKETFNNAQLNYNRTKALFDSGAVPKTTLDSAQLQLTSAQNTLQQQEATYQQCQPALSSRIKTRHIKPRKKSGWGSMLSHRRRAI</sequence>
<keyword evidence="6" id="KW-1185">Reference proteome</keyword>
<dbReference type="PANTHER" id="PTHR32347:SF23">
    <property type="entry name" value="BLL5650 PROTEIN"/>
    <property type="match status" value="1"/>
</dbReference>
<dbReference type="SUPFAM" id="SSF111369">
    <property type="entry name" value="HlyD-like secretion proteins"/>
    <property type="match status" value="1"/>
</dbReference>
<evidence type="ECO:0000256" key="1">
    <source>
        <dbReference type="ARBA" id="ARBA00004196"/>
    </source>
</evidence>
<dbReference type="InterPro" id="IPR050465">
    <property type="entry name" value="UPF0194_transport"/>
</dbReference>
<keyword evidence="2 3" id="KW-0175">Coiled coil</keyword>
<organism evidence="5 6">
    <name type="scientific">Effusibacillus dendaii</name>
    <dbReference type="NCBI Taxonomy" id="2743772"/>
    <lineage>
        <taxon>Bacteria</taxon>
        <taxon>Bacillati</taxon>
        <taxon>Bacillota</taxon>
        <taxon>Bacilli</taxon>
        <taxon>Bacillales</taxon>
        <taxon>Alicyclobacillaceae</taxon>
        <taxon>Effusibacillus</taxon>
    </lineage>
</organism>
<dbReference type="SUPFAM" id="SSF56954">
    <property type="entry name" value="Outer membrane efflux proteins (OEP)"/>
    <property type="match status" value="1"/>
</dbReference>
<dbReference type="Gene3D" id="2.40.50.100">
    <property type="match status" value="1"/>
</dbReference>
<dbReference type="InterPro" id="IPR058625">
    <property type="entry name" value="MdtA-like_BSH"/>
</dbReference>
<dbReference type="AlphaFoldDB" id="A0A7I8DD67"/>
<proteinExistence type="predicted"/>
<evidence type="ECO:0000256" key="3">
    <source>
        <dbReference type="SAM" id="Coils"/>
    </source>
</evidence>
<dbReference type="EMBL" id="AP023366">
    <property type="protein sequence ID" value="BCJ87967.1"/>
    <property type="molecule type" value="Genomic_DNA"/>
</dbReference>
<dbReference type="Gene3D" id="1.10.287.470">
    <property type="entry name" value="Helix hairpin bin"/>
    <property type="match status" value="1"/>
</dbReference>
<dbReference type="PANTHER" id="PTHR32347">
    <property type="entry name" value="EFFLUX SYSTEM COMPONENT YKNX-RELATED"/>
    <property type="match status" value="1"/>
</dbReference>
<gene>
    <name evidence="5" type="ORF">skT53_29520</name>
</gene>
<name>A0A7I8DD67_9BACL</name>
<dbReference type="KEGG" id="eff:skT53_29520"/>
<dbReference type="GO" id="GO:0015562">
    <property type="term" value="F:efflux transmembrane transporter activity"/>
    <property type="evidence" value="ECO:0007669"/>
    <property type="project" value="InterPro"/>
</dbReference>
<accession>A0A7I8DD67</accession>
<evidence type="ECO:0000313" key="6">
    <source>
        <dbReference type="Proteomes" id="UP000593802"/>
    </source>
</evidence>
<evidence type="ECO:0000256" key="2">
    <source>
        <dbReference type="ARBA" id="ARBA00023054"/>
    </source>
</evidence>
<dbReference type="GO" id="GO:0030313">
    <property type="term" value="C:cell envelope"/>
    <property type="evidence" value="ECO:0007669"/>
    <property type="project" value="UniProtKB-SubCell"/>
</dbReference>
<reference evidence="5 6" key="1">
    <citation type="submission" date="2020-08" db="EMBL/GenBank/DDBJ databases">
        <title>Complete Genome Sequence of Effusibacillus dendaii Strain skT53, Isolated from Farmland soil.</title>
        <authorList>
            <person name="Konishi T."/>
            <person name="Kawasaki H."/>
        </authorList>
    </citation>
    <scope>NUCLEOTIDE SEQUENCE [LARGE SCALE GENOMIC DNA]</scope>
    <source>
        <strain evidence="6">skT53</strain>
    </source>
</reference>
<evidence type="ECO:0000259" key="4">
    <source>
        <dbReference type="Pfam" id="PF25917"/>
    </source>
</evidence>
<protein>
    <recommendedName>
        <fullName evidence="4">Multidrug resistance protein MdtA-like barrel-sandwich hybrid domain-containing protein</fullName>
    </recommendedName>
</protein>
<dbReference type="Pfam" id="PF25917">
    <property type="entry name" value="BSH_RND"/>
    <property type="match status" value="1"/>
</dbReference>